<dbReference type="EMBL" id="BDDD01000080">
    <property type="protein sequence ID" value="GAV58737.1"/>
    <property type="molecule type" value="Genomic_DNA"/>
</dbReference>
<accession>A0A1Q3ASM0</accession>
<protein>
    <submittedName>
        <fullName evidence="4">ACBP domain-containing protein</fullName>
    </submittedName>
</protein>
<dbReference type="InterPro" id="IPR000582">
    <property type="entry name" value="Acyl-CoA-binding_protein"/>
</dbReference>
<organism evidence="4 5">
    <name type="scientific">Cephalotus follicularis</name>
    <name type="common">Albany pitcher plant</name>
    <dbReference type="NCBI Taxonomy" id="3775"/>
    <lineage>
        <taxon>Eukaryota</taxon>
        <taxon>Viridiplantae</taxon>
        <taxon>Streptophyta</taxon>
        <taxon>Embryophyta</taxon>
        <taxon>Tracheophyta</taxon>
        <taxon>Spermatophyta</taxon>
        <taxon>Magnoliopsida</taxon>
        <taxon>eudicotyledons</taxon>
        <taxon>Gunneridae</taxon>
        <taxon>Pentapetalae</taxon>
        <taxon>rosids</taxon>
        <taxon>fabids</taxon>
        <taxon>Oxalidales</taxon>
        <taxon>Cephalotaceae</taxon>
        <taxon>Cephalotus</taxon>
    </lineage>
</organism>
<dbReference type="SUPFAM" id="SSF47027">
    <property type="entry name" value="Acyl-CoA binding protein"/>
    <property type="match status" value="1"/>
</dbReference>
<dbReference type="STRING" id="3775.A0A1Q3ASM0"/>
<reference evidence="5" key="1">
    <citation type="submission" date="2016-04" db="EMBL/GenBank/DDBJ databases">
        <title>Cephalotus genome sequencing.</title>
        <authorList>
            <person name="Fukushima K."/>
            <person name="Hasebe M."/>
            <person name="Fang X."/>
        </authorList>
    </citation>
    <scope>NUCLEOTIDE SEQUENCE [LARGE SCALE GENOMIC DNA]</scope>
    <source>
        <strain evidence="5">cv. St1</strain>
    </source>
</reference>
<dbReference type="Gene3D" id="1.20.80.10">
    <property type="match status" value="1"/>
</dbReference>
<proteinExistence type="inferred from homology"/>
<evidence type="ECO:0000259" key="3">
    <source>
        <dbReference type="PROSITE" id="PS51228"/>
    </source>
</evidence>
<dbReference type="GO" id="GO:0006631">
    <property type="term" value="P:fatty acid metabolic process"/>
    <property type="evidence" value="ECO:0007669"/>
    <property type="project" value="TreeGrafter"/>
</dbReference>
<feature type="domain" description="ACB" evidence="3">
    <location>
        <begin position="182"/>
        <end position="272"/>
    </location>
</feature>
<dbReference type="Pfam" id="PF00887">
    <property type="entry name" value="ACBP"/>
    <property type="match status" value="1"/>
</dbReference>
<dbReference type="PRINTS" id="PR00689">
    <property type="entry name" value="ACOABINDINGP"/>
</dbReference>
<dbReference type="PANTHER" id="PTHR23310">
    <property type="entry name" value="ACYL-COA-BINDING PROTEIN, ACBP"/>
    <property type="match status" value="1"/>
</dbReference>
<dbReference type="Proteomes" id="UP000187406">
    <property type="component" value="Unassembled WGS sequence"/>
</dbReference>
<dbReference type="PANTHER" id="PTHR23310:SF105">
    <property type="entry name" value="ACYL-COA-BINDING DOMAIN-CONTAINING PROTEIN 5"/>
    <property type="match status" value="1"/>
</dbReference>
<dbReference type="AlphaFoldDB" id="A0A1Q3ASM0"/>
<dbReference type="FunCoup" id="A0A1Q3ASM0">
    <property type="interactions" value="123"/>
</dbReference>
<gene>
    <name evidence="4" type="ORF">CFOL_v3_02270</name>
</gene>
<evidence type="ECO:0000256" key="2">
    <source>
        <dbReference type="ARBA" id="ARBA00023121"/>
    </source>
</evidence>
<name>A0A1Q3ASM0_CEPFO</name>
<dbReference type="InParanoid" id="A0A1Q3ASM0"/>
<comment type="similarity">
    <text evidence="1">Belongs to the ACBP family.</text>
</comment>
<sequence>MELFIEFVLTISLSLLFSFIIAKLLSTTDKQSVLRSFKSNVIDKVGTEETKFEAKLKKNDFESEGELGFVDRHVDVDELDESTKENAISLQGFFIEALSEGSREVEIVDLVENSVGFGACDECEEKLLEQSSERGNFNEIEMASVRDEVGLAKSKILVAKCGEEGSLFDDDDDWEGIERSELGKVFGTAVLFVGSVSNADKITSLGSDLKMLLYALHKVATEGPCHEPQPMLLKVSARAKWNAWQRLGNMSPEEAMEQYINLLSRSIPGWAQDDYTGDKQVFADAEALRKLEFACNTVLPNQPGATDERNLDELKHIVEGFDVTESQVHF</sequence>
<evidence type="ECO:0000313" key="5">
    <source>
        <dbReference type="Proteomes" id="UP000187406"/>
    </source>
</evidence>
<dbReference type="GO" id="GO:0000062">
    <property type="term" value="F:fatty-acyl-CoA binding"/>
    <property type="evidence" value="ECO:0007669"/>
    <property type="project" value="InterPro"/>
</dbReference>
<dbReference type="InterPro" id="IPR035984">
    <property type="entry name" value="Acyl-CoA-binding_sf"/>
</dbReference>
<dbReference type="InterPro" id="IPR014352">
    <property type="entry name" value="FERM/acyl-CoA-bd_prot_sf"/>
</dbReference>
<evidence type="ECO:0000313" key="4">
    <source>
        <dbReference type="EMBL" id="GAV58737.1"/>
    </source>
</evidence>
<dbReference type="PROSITE" id="PS51228">
    <property type="entry name" value="ACB_2"/>
    <property type="match status" value="1"/>
</dbReference>
<comment type="caution">
    <text evidence="4">The sequence shown here is derived from an EMBL/GenBank/DDBJ whole genome shotgun (WGS) entry which is preliminary data.</text>
</comment>
<keyword evidence="2" id="KW-0446">Lipid-binding</keyword>
<dbReference type="OrthoDB" id="71307at2759"/>
<evidence type="ECO:0000256" key="1">
    <source>
        <dbReference type="ARBA" id="ARBA00005567"/>
    </source>
</evidence>
<keyword evidence="5" id="KW-1185">Reference proteome</keyword>